<dbReference type="PANTHER" id="PTHR21431">
    <property type="entry name" value="PREFOLDIN SUBUNIT 6"/>
    <property type="match status" value="1"/>
</dbReference>
<dbReference type="InterPro" id="IPR009053">
    <property type="entry name" value="Prefoldin"/>
</dbReference>
<comment type="caution">
    <text evidence="6">The sequence shown here is derived from an EMBL/GenBank/DDBJ whole genome shotgun (WGS) entry which is preliminary data.</text>
</comment>
<keyword evidence="7" id="KW-1185">Reference proteome</keyword>
<dbReference type="InterPro" id="IPR002777">
    <property type="entry name" value="PFD_beta-like"/>
</dbReference>
<protein>
    <recommendedName>
        <fullName evidence="4">Probable prefoldin subunit 6</fullName>
    </recommendedName>
</protein>
<evidence type="ECO:0000256" key="4">
    <source>
        <dbReference type="ARBA" id="ARBA00072592"/>
    </source>
</evidence>
<keyword evidence="5" id="KW-0175">Coiled coil</keyword>
<comment type="subunit">
    <text evidence="2">Heterohexamer of two PFD-alpha type and four PFD-beta type subunits.</text>
</comment>
<dbReference type="GO" id="GO:0051087">
    <property type="term" value="F:protein-folding chaperone binding"/>
    <property type="evidence" value="ECO:0007669"/>
    <property type="project" value="TreeGrafter"/>
</dbReference>
<dbReference type="Pfam" id="PF01920">
    <property type="entry name" value="Prefoldin_2"/>
    <property type="match status" value="1"/>
</dbReference>
<keyword evidence="3" id="KW-0143">Chaperone</keyword>
<evidence type="ECO:0000313" key="6">
    <source>
        <dbReference type="EMBL" id="CAH2001809.1"/>
    </source>
</evidence>
<sequence>MEELSMKMQSQLQSFKQVQTELQKAISTRQQLDGQLNENDIVKQELDLMPEDGKVYKSVGPVLIKTDLLEAKQNVVKRMDYISNEIKRLDSQIETLEKKQVEHKTVIQKLQQQLAMAGGMK</sequence>
<evidence type="ECO:0000256" key="1">
    <source>
        <dbReference type="ARBA" id="ARBA00008045"/>
    </source>
</evidence>
<dbReference type="GO" id="GO:0051082">
    <property type="term" value="F:unfolded protein binding"/>
    <property type="evidence" value="ECO:0007669"/>
    <property type="project" value="InterPro"/>
</dbReference>
<dbReference type="Proteomes" id="UP001152888">
    <property type="component" value="Unassembled WGS sequence"/>
</dbReference>
<dbReference type="GO" id="GO:0016272">
    <property type="term" value="C:prefoldin complex"/>
    <property type="evidence" value="ECO:0007669"/>
    <property type="project" value="InterPro"/>
</dbReference>
<dbReference type="AlphaFoldDB" id="A0A9P0Q151"/>
<feature type="coiled-coil region" evidence="5">
    <location>
        <begin position="79"/>
        <end position="113"/>
    </location>
</feature>
<gene>
    <name evidence="6" type="ORF">ACAOBT_LOCUS26445</name>
</gene>
<evidence type="ECO:0000256" key="2">
    <source>
        <dbReference type="ARBA" id="ARBA00011695"/>
    </source>
</evidence>
<proteinExistence type="inferred from homology"/>
<evidence type="ECO:0000313" key="7">
    <source>
        <dbReference type="Proteomes" id="UP001152888"/>
    </source>
</evidence>
<dbReference type="PANTHER" id="PTHR21431:SF0">
    <property type="entry name" value="PREFOLDIN SUBUNIT 6"/>
    <property type="match status" value="1"/>
</dbReference>
<dbReference type="GO" id="GO:0005737">
    <property type="term" value="C:cytoplasm"/>
    <property type="evidence" value="ECO:0007669"/>
    <property type="project" value="TreeGrafter"/>
</dbReference>
<dbReference type="Gene3D" id="1.10.287.370">
    <property type="match status" value="1"/>
</dbReference>
<organism evidence="6 7">
    <name type="scientific">Acanthoscelides obtectus</name>
    <name type="common">Bean weevil</name>
    <name type="synonym">Bruchus obtectus</name>
    <dbReference type="NCBI Taxonomy" id="200917"/>
    <lineage>
        <taxon>Eukaryota</taxon>
        <taxon>Metazoa</taxon>
        <taxon>Ecdysozoa</taxon>
        <taxon>Arthropoda</taxon>
        <taxon>Hexapoda</taxon>
        <taxon>Insecta</taxon>
        <taxon>Pterygota</taxon>
        <taxon>Neoptera</taxon>
        <taxon>Endopterygota</taxon>
        <taxon>Coleoptera</taxon>
        <taxon>Polyphaga</taxon>
        <taxon>Cucujiformia</taxon>
        <taxon>Chrysomeloidea</taxon>
        <taxon>Chrysomelidae</taxon>
        <taxon>Bruchinae</taxon>
        <taxon>Bruchini</taxon>
        <taxon>Acanthoscelides</taxon>
    </lineage>
</organism>
<dbReference type="CDD" id="cd23161">
    <property type="entry name" value="Prefoldin_6"/>
    <property type="match status" value="1"/>
</dbReference>
<dbReference type="GO" id="GO:0006457">
    <property type="term" value="P:protein folding"/>
    <property type="evidence" value="ECO:0007669"/>
    <property type="project" value="InterPro"/>
</dbReference>
<comment type="similarity">
    <text evidence="1">Belongs to the prefoldin subunit beta family.</text>
</comment>
<name>A0A9P0Q151_ACAOB</name>
<dbReference type="SUPFAM" id="SSF46579">
    <property type="entry name" value="Prefoldin"/>
    <property type="match status" value="1"/>
</dbReference>
<evidence type="ECO:0000256" key="3">
    <source>
        <dbReference type="ARBA" id="ARBA00023186"/>
    </source>
</evidence>
<accession>A0A9P0Q151</accession>
<reference evidence="6" key="1">
    <citation type="submission" date="2022-03" db="EMBL/GenBank/DDBJ databases">
        <authorList>
            <person name="Sayadi A."/>
        </authorList>
    </citation>
    <scope>NUCLEOTIDE SEQUENCE</scope>
</reference>
<dbReference type="OrthoDB" id="248120at2759"/>
<dbReference type="GO" id="GO:0051131">
    <property type="term" value="P:chaperone-mediated protein complex assembly"/>
    <property type="evidence" value="ECO:0007669"/>
    <property type="project" value="TreeGrafter"/>
</dbReference>
<dbReference type="FunFam" id="1.10.287.370:FF:000003">
    <property type="entry name" value="Prefoldin subunit 6"/>
    <property type="match status" value="1"/>
</dbReference>
<evidence type="ECO:0000256" key="5">
    <source>
        <dbReference type="SAM" id="Coils"/>
    </source>
</evidence>
<dbReference type="EMBL" id="CAKOFQ010007470">
    <property type="protein sequence ID" value="CAH2001809.1"/>
    <property type="molecule type" value="Genomic_DNA"/>
</dbReference>